<keyword evidence="3" id="KW-1185">Reference proteome</keyword>
<accession>A0A9Q8WIY1</accession>
<gene>
    <name evidence="2" type="ORF">CLUP02_10600</name>
</gene>
<evidence type="ECO:0000313" key="2">
    <source>
        <dbReference type="EMBL" id="UQC85104.1"/>
    </source>
</evidence>
<evidence type="ECO:0000256" key="1">
    <source>
        <dbReference type="SAM" id="MobiDB-lite"/>
    </source>
</evidence>
<dbReference type="KEGG" id="clup:CLUP02_10600"/>
<feature type="compositionally biased region" description="Polar residues" evidence="1">
    <location>
        <begin position="601"/>
        <end position="613"/>
    </location>
</feature>
<feature type="region of interest" description="Disordered" evidence="1">
    <location>
        <begin position="228"/>
        <end position="250"/>
    </location>
</feature>
<sequence>MLGRRRAKGPKPWENGAVPTDDTQPKTFEDRPLRCLGRTRPAVSASISCNAKTEATIAREEGKGLSILVAAPNGKQQIPGPVLSEPTGPHWPLLFQWKFPLLSRTTFNHLDVKSQLQCRVLIFGYVGTRTIARANVPPVSQRTGYRDIYEHSVVSLYGSLHHGHLRFIHDLVLPRSSPMIGGHSRSSTAGDAKNLAGLSMASPKCEAIQGRATGIHFNQVPMLPETHSTCRSTSVQTGTYRGRPKTDGTETMQQISERKTVWIKVPSRLIISTHCSLLLHKSTCLDLHTTITNPYKTKVRIFASNIICLSVGLESRQSAPIFKYSPSIGYKYRYTHTNTAQQVCFAHLRLARVVPTVSTFRRESQHRLMNLPSRIARTTTCLAPSAAGTRPYNFAELWAASACASPLQDCKTQVVKLRLASRLILRLISQTNTSMKGAMRETRHCLDETGPIAAQCSASKHLHTRLGQTDFLWTTRRDRTSDTSSDPTTPAPHRLIPTRPKTTKAYRPEALPGWPCSSQVTAHNTFGVKAPANGQLQTFAWTQLTKLSEHVNPHTSCYAPYDLTRYLNSIQPSMYTHLQAKKMPSRRQASLTPKEQKWSRSKGSGTPESSSHDSLLGHGAKSQPFGGASVHGLTYNHLRNADHRLHSCIVLSTFSLAGLSPDKITKSARGGGSFPLVNAQPARFCCSTQNQGSSGNNFRRCIFTPVTPPATNSPFYLVAHSARSEVYGKTGEQTQYLVASRGSSTSTTNRPFLRLVVTTHGYFCHGPYAVFVYLLRTVWQPTSNRETVLYPFCGMTRTQPGASALMPKNNHCVIGALVQDPILVEAYHVTVEQ</sequence>
<proteinExistence type="predicted"/>
<organism evidence="2 3">
    <name type="scientific">Colletotrichum lupini</name>
    <dbReference type="NCBI Taxonomy" id="145971"/>
    <lineage>
        <taxon>Eukaryota</taxon>
        <taxon>Fungi</taxon>
        <taxon>Dikarya</taxon>
        <taxon>Ascomycota</taxon>
        <taxon>Pezizomycotina</taxon>
        <taxon>Sordariomycetes</taxon>
        <taxon>Hypocreomycetidae</taxon>
        <taxon>Glomerellales</taxon>
        <taxon>Glomerellaceae</taxon>
        <taxon>Colletotrichum</taxon>
        <taxon>Colletotrichum acutatum species complex</taxon>
    </lineage>
</organism>
<feature type="region of interest" description="Disordered" evidence="1">
    <location>
        <begin position="1"/>
        <end position="30"/>
    </location>
</feature>
<dbReference type="AlphaFoldDB" id="A0A9Q8WIY1"/>
<dbReference type="RefSeq" id="XP_049146721.1">
    <property type="nucleotide sequence ID" value="XM_049289576.1"/>
</dbReference>
<reference evidence="2" key="1">
    <citation type="journal article" date="2021" name="Mol. Plant Microbe Interact.">
        <title>Complete Genome Sequence of the Plant-Pathogenic Fungus Colletotrichum lupini.</title>
        <authorList>
            <person name="Baroncelli R."/>
            <person name="Pensec F."/>
            <person name="Da Lio D."/>
            <person name="Boufleur T."/>
            <person name="Vicente I."/>
            <person name="Sarrocco S."/>
            <person name="Picot A."/>
            <person name="Baraldi E."/>
            <person name="Sukno S."/>
            <person name="Thon M."/>
            <person name="Le Floch G."/>
        </authorList>
    </citation>
    <scope>NUCLEOTIDE SEQUENCE</scope>
    <source>
        <strain evidence="2">IMI 504893</strain>
    </source>
</reference>
<dbReference type="Proteomes" id="UP000830671">
    <property type="component" value="Chromosome 5"/>
</dbReference>
<name>A0A9Q8WIY1_9PEZI</name>
<feature type="region of interest" description="Disordered" evidence="1">
    <location>
        <begin position="580"/>
        <end position="621"/>
    </location>
</feature>
<protein>
    <submittedName>
        <fullName evidence="2">Uncharacterized protein</fullName>
    </submittedName>
</protein>
<feature type="compositionally biased region" description="Polar residues" evidence="1">
    <location>
        <begin position="228"/>
        <end position="239"/>
    </location>
</feature>
<dbReference type="EMBL" id="CP019477">
    <property type="protein sequence ID" value="UQC85104.1"/>
    <property type="molecule type" value="Genomic_DNA"/>
</dbReference>
<feature type="region of interest" description="Disordered" evidence="1">
    <location>
        <begin position="477"/>
        <end position="498"/>
    </location>
</feature>
<evidence type="ECO:0000313" key="3">
    <source>
        <dbReference type="Proteomes" id="UP000830671"/>
    </source>
</evidence>
<dbReference type="GeneID" id="73344586"/>